<feature type="domain" description="Mop" evidence="6">
    <location>
        <begin position="202"/>
        <end position="268"/>
    </location>
</feature>
<evidence type="ECO:0000256" key="3">
    <source>
        <dbReference type="ARBA" id="ARBA00022505"/>
    </source>
</evidence>
<dbReference type="Pfam" id="PF00126">
    <property type="entry name" value="HTH_1"/>
    <property type="match status" value="1"/>
</dbReference>
<dbReference type="SUPFAM" id="SSF46785">
    <property type="entry name" value="Winged helix' DNA-binding domain"/>
    <property type="match status" value="1"/>
</dbReference>
<dbReference type="InterPro" id="IPR005116">
    <property type="entry name" value="Transp-assoc_OB_typ1"/>
</dbReference>
<dbReference type="PANTHER" id="PTHR30432:SF1">
    <property type="entry name" value="DNA-BINDING TRANSCRIPTIONAL DUAL REGULATOR MODE"/>
    <property type="match status" value="1"/>
</dbReference>
<dbReference type="RefSeq" id="WP_264600540.1">
    <property type="nucleotide sequence ID" value="NZ_JAOQNS010000003.1"/>
</dbReference>
<dbReference type="SUPFAM" id="SSF50331">
    <property type="entry name" value="MOP-like"/>
    <property type="match status" value="2"/>
</dbReference>
<dbReference type="Pfam" id="PF03459">
    <property type="entry name" value="TOBE"/>
    <property type="match status" value="2"/>
</dbReference>
<keyword evidence="3 5" id="KW-0500">Molybdenum</keyword>
<organism evidence="7 8">
    <name type="scientific">Rhodobium gokarnense</name>
    <dbReference type="NCBI Taxonomy" id="364296"/>
    <lineage>
        <taxon>Bacteria</taxon>
        <taxon>Pseudomonadati</taxon>
        <taxon>Pseudomonadota</taxon>
        <taxon>Alphaproteobacteria</taxon>
        <taxon>Hyphomicrobiales</taxon>
        <taxon>Rhodobiaceae</taxon>
        <taxon>Rhodobium</taxon>
    </lineage>
</organism>
<dbReference type="NCBIfam" id="TIGR00638">
    <property type="entry name" value="Mop"/>
    <property type="match status" value="2"/>
</dbReference>
<evidence type="ECO:0000256" key="2">
    <source>
        <dbReference type="ARBA" id="ARBA00022448"/>
    </source>
</evidence>
<dbReference type="EMBL" id="JAOQNS010000003">
    <property type="protein sequence ID" value="MCW2306877.1"/>
    <property type="molecule type" value="Genomic_DNA"/>
</dbReference>
<evidence type="ECO:0000313" key="7">
    <source>
        <dbReference type="EMBL" id="MCW2306877.1"/>
    </source>
</evidence>
<keyword evidence="8" id="KW-1185">Reference proteome</keyword>
<evidence type="ECO:0000256" key="5">
    <source>
        <dbReference type="PIRNR" id="PIRNR005763"/>
    </source>
</evidence>
<evidence type="ECO:0000259" key="6">
    <source>
        <dbReference type="PROSITE" id="PS51866"/>
    </source>
</evidence>
<keyword evidence="4" id="KW-0677">Repeat</keyword>
<dbReference type="PANTHER" id="PTHR30432">
    <property type="entry name" value="TRANSCRIPTIONAL REGULATOR MODE"/>
    <property type="match status" value="1"/>
</dbReference>
<dbReference type="InterPro" id="IPR036390">
    <property type="entry name" value="WH_DNA-bd_sf"/>
</dbReference>
<dbReference type="InterPro" id="IPR036388">
    <property type="entry name" value="WH-like_DNA-bd_sf"/>
</dbReference>
<keyword evidence="2 5" id="KW-0813">Transport</keyword>
<dbReference type="InterPro" id="IPR008995">
    <property type="entry name" value="Mo/tungstate-bd_C_term_dom"/>
</dbReference>
<accession>A0ABT3H900</accession>
<dbReference type="Proteomes" id="UP001209755">
    <property type="component" value="Unassembled WGS sequence"/>
</dbReference>
<dbReference type="InterPro" id="IPR051815">
    <property type="entry name" value="Molybdate_resp_trans_reg"/>
</dbReference>
<sequence length="269" mass="28139">MTTDTNVLTPVLSFLDAEGHRAGEDRFRLLDAIDRLGSISAAARDQGLSYKGAWDAVNALNNLFSKPLVVARPGGRHGGGAEVTREGRRAIAAHKLLTERLNTVLADLDAALSGTADGGLSPLLWSFAMKTSARNTYYGIVSHVQAGAVNSEISLDISGETTLTAIITNQSAISLGIHPGREVFALIKASTPILMRADETARTSARNRICGTVASVSPGAVNTEVVLDIGAGKTLVAIVTKASAEDLEFQPGERACALIKASHIILGVD</sequence>
<reference evidence="8" key="1">
    <citation type="submission" date="2023-07" db="EMBL/GenBank/DDBJ databases">
        <title>Genome sequencing of Purple Non-Sulfur Bacteria from various extreme environments.</title>
        <authorList>
            <person name="Mayer M."/>
        </authorList>
    </citation>
    <scope>NUCLEOTIDE SEQUENCE [LARGE SCALE GENOMIC DNA]</scope>
    <source>
        <strain evidence="8">DSM 17935</strain>
    </source>
</reference>
<evidence type="ECO:0000256" key="4">
    <source>
        <dbReference type="ARBA" id="ARBA00022737"/>
    </source>
</evidence>
<gene>
    <name evidence="7" type="ORF">M2319_001199</name>
</gene>
<feature type="domain" description="Mop" evidence="6">
    <location>
        <begin position="130"/>
        <end position="196"/>
    </location>
</feature>
<comment type="caution">
    <text evidence="7">The sequence shown here is derived from an EMBL/GenBank/DDBJ whole genome shotgun (WGS) entry which is preliminary data.</text>
</comment>
<dbReference type="Gene3D" id="1.10.10.10">
    <property type="entry name" value="Winged helix-like DNA-binding domain superfamily/Winged helix DNA-binding domain"/>
    <property type="match status" value="1"/>
</dbReference>
<evidence type="ECO:0000313" key="8">
    <source>
        <dbReference type="Proteomes" id="UP001209755"/>
    </source>
</evidence>
<dbReference type="Gene3D" id="2.40.50.100">
    <property type="match status" value="2"/>
</dbReference>
<dbReference type="InterPro" id="IPR000847">
    <property type="entry name" value="LysR_HTH_N"/>
</dbReference>
<proteinExistence type="inferred from homology"/>
<protein>
    <submittedName>
        <fullName evidence="7">Molybdate transport system regulatory protein</fullName>
    </submittedName>
</protein>
<evidence type="ECO:0000256" key="1">
    <source>
        <dbReference type="ARBA" id="ARBA00008110"/>
    </source>
</evidence>
<name>A0ABT3H900_9HYPH</name>
<dbReference type="PIRSF" id="PIRSF005763">
    <property type="entry name" value="Txn_reg_ModE"/>
    <property type="match status" value="1"/>
</dbReference>
<dbReference type="InterPro" id="IPR016462">
    <property type="entry name" value="ModE"/>
</dbReference>
<dbReference type="PROSITE" id="PS51866">
    <property type="entry name" value="MOP"/>
    <property type="match status" value="2"/>
</dbReference>
<dbReference type="InterPro" id="IPR004606">
    <property type="entry name" value="Mop_domain"/>
</dbReference>
<comment type="similarity">
    <text evidence="1 5">Belongs to the ModE family.</text>
</comment>